<dbReference type="EMBL" id="CBTK010000257">
    <property type="protein sequence ID" value="CDH46294.1"/>
    <property type="molecule type" value="Genomic_DNA"/>
</dbReference>
<keyword evidence="3" id="KW-1185">Reference proteome</keyword>
<reference evidence="2 3" key="1">
    <citation type="journal article" date="2014" name="ISME J.">
        <title>Candidatus Competibacter-lineage genomes retrieved from metagenomes reveal functional metabolic diversity.</title>
        <authorList>
            <person name="McIlroy S.J."/>
            <person name="Albertsen M."/>
            <person name="Andresen E.K."/>
            <person name="Saunders A.M."/>
            <person name="Kristiansen R."/>
            <person name="Stokholm-Bjerregaard M."/>
            <person name="Nielsen K.L."/>
            <person name="Nielsen P.H."/>
        </authorList>
    </citation>
    <scope>NUCLEOTIDE SEQUENCE [LARGE SCALE GENOMIC DNA]</scope>
    <source>
        <strain evidence="2 3">Run_B_J11</strain>
    </source>
</reference>
<comment type="caution">
    <text evidence="2">The sequence shown here is derived from an EMBL/GenBank/DDBJ whole genome shotgun (WGS) entry which is preliminary data.</text>
</comment>
<name>A0A7U7GDJ5_9GAMM</name>
<dbReference type="Proteomes" id="UP000019184">
    <property type="component" value="Unassembled WGS sequence"/>
</dbReference>
<dbReference type="PANTHER" id="PTHR36573:SF1">
    <property type="entry name" value="INTERMEMBRANE PHOSPHOLIPID TRANSPORT SYSTEM BINDING PROTEIN MLAC"/>
    <property type="match status" value="1"/>
</dbReference>
<dbReference type="AlphaFoldDB" id="A0A7U7GDJ5"/>
<keyword evidence="1" id="KW-0732">Signal</keyword>
<dbReference type="InterPro" id="IPR042245">
    <property type="entry name" value="Tgt2/MlaC_sf"/>
</dbReference>
<organism evidence="2 3">
    <name type="scientific">Candidatus Contendobacter odensis Run_B_J11</name>
    <dbReference type="NCBI Taxonomy" id="1400861"/>
    <lineage>
        <taxon>Bacteria</taxon>
        <taxon>Pseudomonadati</taxon>
        <taxon>Pseudomonadota</taxon>
        <taxon>Gammaproteobacteria</taxon>
        <taxon>Candidatus Competibacteraceae</taxon>
        <taxon>Candidatus Contendibacter</taxon>
    </lineage>
</organism>
<dbReference type="OrthoDB" id="9787053at2"/>
<feature type="chain" id="PRO_5031255749" evidence="1">
    <location>
        <begin position="22"/>
        <end position="203"/>
    </location>
</feature>
<evidence type="ECO:0000256" key="1">
    <source>
        <dbReference type="SAM" id="SignalP"/>
    </source>
</evidence>
<protein>
    <submittedName>
        <fullName evidence="2">ABC-type transport system involved in resistance to organic solvent, auxiliary component</fullName>
    </submittedName>
</protein>
<dbReference type="InterPro" id="IPR008869">
    <property type="entry name" value="MlaC/ttg2D"/>
</dbReference>
<dbReference type="PIRSF" id="PIRSF004649">
    <property type="entry name" value="MlaC"/>
    <property type="match status" value="1"/>
</dbReference>
<proteinExistence type="predicted"/>
<dbReference type="RefSeq" id="WP_034434939.1">
    <property type="nucleotide sequence ID" value="NZ_CBTK010000257.1"/>
</dbReference>
<accession>A0A7U7GDJ5</accession>
<dbReference type="PANTHER" id="PTHR36573">
    <property type="entry name" value="INTERMEMBRANE PHOSPHOLIPID TRANSPORT SYSTEM BINDING PROTEIN MLAC"/>
    <property type="match status" value="1"/>
</dbReference>
<dbReference type="Pfam" id="PF05494">
    <property type="entry name" value="MlaC"/>
    <property type="match status" value="1"/>
</dbReference>
<sequence length="203" mass="22869">MKKTIALGLLLLLLSSSALWAAARAPQDVVQDTSARMVEALRKNRATLDRDPGRLYELVNQIVLPNFDFELMSRWVLGRAWQQATPEQRRSFTEEFRILLVRTYAKALLEYANEEIRVLPQPTGADGNETTIRTEVKPRTGQPIPINYSMHLGNDAWKVYDVTVEGVSLVTNYRGTFASQIRSNGLDAVIADLRQRNSIPGGR</sequence>
<gene>
    <name evidence="2" type="ORF">BN874_420007</name>
</gene>
<evidence type="ECO:0000313" key="3">
    <source>
        <dbReference type="Proteomes" id="UP000019184"/>
    </source>
</evidence>
<feature type="signal peptide" evidence="1">
    <location>
        <begin position="1"/>
        <end position="21"/>
    </location>
</feature>
<evidence type="ECO:0000313" key="2">
    <source>
        <dbReference type="EMBL" id="CDH46294.1"/>
    </source>
</evidence>
<dbReference type="Gene3D" id="3.10.450.710">
    <property type="entry name" value="Tgt2/MlaC"/>
    <property type="match status" value="1"/>
</dbReference>